<dbReference type="EMBL" id="LTDL01000042">
    <property type="protein sequence ID" value="OAG28938.1"/>
    <property type="molecule type" value="Genomic_DNA"/>
</dbReference>
<comment type="caution">
    <text evidence="10">The sequence shown here is derived from an EMBL/GenBank/DDBJ whole genome shotgun (WGS) entry which is preliminary data.</text>
</comment>
<keyword evidence="4 7" id="KW-0694">RNA-binding</keyword>
<feature type="domain" description="RNA-binding S4" evidence="8">
    <location>
        <begin position="106"/>
        <end position="168"/>
    </location>
</feature>
<dbReference type="GO" id="GO:0006364">
    <property type="term" value="P:rRNA processing"/>
    <property type="evidence" value="ECO:0007669"/>
    <property type="project" value="EnsemblFungi"/>
</dbReference>
<evidence type="ECO:0000313" key="11">
    <source>
        <dbReference type="Proteomes" id="UP000185944"/>
    </source>
</evidence>
<dbReference type="Proteomes" id="UP000185944">
    <property type="component" value="Unassembled WGS sequence"/>
</dbReference>
<reference evidence="10 11" key="1">
    <citation type="submission" date="2016-02" db="EMBL/GenBank/DDBJ databases">
        <title>Discovery of a natural microsporidian pathogen with a broad tissue tropism in Caenorhabditis elegans.</title>
        <authorList>
            <person name="Luallen R.J."/>
            <person name="Reinke A.W."/>
            <person name="Tong L."/>
            <person name="Botts M.R."/>
            <person name="Felix M.-A."/>
            <person name="Troemel E.R."/>
        </authorList>
    </citation>
    <scope>NUCLEOTIDE SEQUENCE [LARGE SCALE GENOMIC DNA]</scope>
    <source>
        <strain evidence="10 11">JUm2807</strain>
    </source>
</reference>
<dbReference type="Pfam" id="PF00163">
    <property type="entry name" value="Ribosomal_S4"/>
    <property type="match status" value="1"/>
</dbReference>
<proteinExistence type="inferred from homology"/>
<comment type="similarity">
    <text evidence="2">Belongs to the universal ribosomal protein uS4 family.</text>
</comment>
<dbReference type="SMART" id="SM01390">
    <property type="entry name" value="Ribosomal_S4"/>
    <property type="match status" value="1"/>
</dbReference>
<keyword evidence="3" id="KW-0690">Ribosome biogenesis</keyword>
<dbReference type="GO" id="GO:0034457">
    <property type="term" value="C:Mpp10 complex"/>
    <property type="evidence" value="ECO:0007669"/>
    <property type="project" value="EnsemblFungi"/>
</dbReference>
<dbReference type="OrthoDB" id="10248812at2759"/>
<evidence type="ECO:0000259" key="9">
    <source>
        <dbReference type="SMART" id="SM01390"/>
    </source>
</evidence>
<evidence type="ECO:0000313" key="10">
    <source>
        <dbReference type="EMBL" id="OAG28938.1"/>
    </source>
</evidence>
<protein>
    <submittedName>
        <fullName evidence="10">U3 small nucleolar ribonucleoprotein IMP3</fullName>
    </submittedName>
</protein>
<dbReference type="AlphaFoldDB" id="A0A177EAW0"/>
<evidence type="ECO:0000256" key="2">
    <source>
        <dbReference type="ARBA" id="ARBA00007465"/>
    </source>
</evidence>
<dbReference type="GO" id="GO:0030515">
    <property type="term" value="F:snoRNA binding"/>
    <property type="evidence" value="ECO:0007669"/>
    <property type="project" value="EnsemblFungi"/>
</dbReference>
<keyword evidence="5" id="KW-0539">Nucleus</keyword>
<feature type="domain" description="Small ribosomal subunit protein uS4 N-terminal" evidence="9">
    <location>
        <begin position="3"/>
        <end position="105"/>
    </location>
</feature>
<dbReference type="Pfam" id="PF01479">
    <property type="entry name" value="S4"/>
    <property type="match status" value="1"/>
</dbReference>
<dbReference type="InterPro" id="IPR036986">
    <property type="entry name" value="S4_RNA-bd_sf"/>
</dbReference>
<dbReference type="GO" id="GO:0042274">
    <property type="term" value="P:ribosomal small subunit biogenesis"/>
    <property type="evidence" value="ECO:0007669"/>
    <property type="project" value="EnsemblFungi"/>
</dbReference>
<comment type="subcellular location">
    <subcellularLocation>
        <location evidence="1">Nucleus</location>
        <location evidence="1">Nucleolus</location>
    </subcellularLocation>
</comment>
<evidence type="ECO:0000256" key="7">
    <source>
        <dbReference type="PROSITE-ProRule" id="PRU00182"/>
    </source>
</evidence>
<evidence type="ECO:0000256" key="5">
    <source>
        <dbReference type="ARBA" id="ARBA00023242"/>
    </source>
</evidence>
<dbReference type="PROSITE" id="PS50889">
    <property type="entry name" value="S4"/>
    <property type="match status" value="1"/>
</dbReference>
<dbReference type="RefSeq" id="XP_067543683.1">
    <property type="nucleotide sequence ID" value="XM_067688495.1"/>
</dbReference>
<accession>A0A177EAW0</accession>
<dbReference type="PANTHER" id="PTHR11831:SF1">
    <property type="entry name" value="U3 SMALL NUCLEOLAR RIBONUCLEOPROTEIN PROTEIN IMP3"/>
    <property type="match status" value="1"/>
</dbReference>
<dbReference type="Gene3D" id="3.10.290.10">
    <property type="entry name" value="RNA-binding S4 domain"/>
    <property type="match status" value="1"/>
</dbReference>
<keyword evidence="6 10" id="KW-0687">Ribonucleoprotein</keyword>
<dbReference type="InterPro" id="IPR001912">
    <property type="entry name" value="Ribosomal_uS4_N"/>
</dbReference>
<dbReference type="GO" id="GO:0140691">
    <property type="term" value="F:RNA folding chaperone"/>
    <property type="evidence" value="ECO:0007669"/>
    <property type="project" value="EnsemblFungi"/>
</dbReference>
<gene>
    <name evidence="10" type="ORF">NEDG_01077</name>
</gene>
<dbReference type="STRING" id="1805483.A0A177EAW0"/>
<evidence type="ECO:0000256" key="4">
    <source>
        <dbReference type="ARBA" id="ARBA00022884"/>
    </source>
</evidence>
<dbReference type="VEuPathDB" id="MicrosporidiaDB:NEDG_01077"/>
<sequence>MRHLKYHEQKLLRKVNLLEWKGTSTAREQAVTNRFKIEERETYVLYNGVVGKIRRLALALAKLNDNDETKTQVSKDLAQRLYVLGLVPAKSLLECSKVSVSSFCKRRLSTVLATTKMVPDIATAVTFVTHGHVKVGTRVVTEPGFLINRAMEDYITWREESKVREAIETFKDK</sequence>
<dbReference type="SUPFAM" id="SSF55174">
    <property type="entry name" value="Alpha-L RNA-binding motif"/>
    <property type="match status" value="1"/>
</dbReference>
<dbReference type="SMART" id="SM00363">
    <property type="entry name" value="S4"/>
    <property type="match status" value="1"/>
</dbReference>
<organism evidence="10 11">
    <name type="scientific">Nematocida displodere</name>
    <dbReference type="NCBI Taxonomy" id="1805483"/>
    <lineage>
        <taxon>Eukaryota</taxon>
        <taxon>Fungi</taxon>
        <taxon>Fungi incertae sedis</taxon>
        <taxon>Microsporidia</taxon>
        <taxon>Nematocida</taxon>
    </lineage>
</organism>
<keyword evidence="11" id="KW-1185">Reference proteome</keyword>
<evidence type="ECO:0000256" key="3">
    <source>
        <dbReference type="ARBA" id="ARBA00022517"/>
    </source>
</evidence>
<evidence type="ECO:0000256" key="1">
    <source>
        <dbReference type="ARBA" id="ARBA00004604"/>
    </source>
</evidence>
<dbReference type="GO" id="GO:0019843">
    <property type="term" value="F:rRNA binding"/>
    <property type="evidence" value="ECO:0007669"/>
    <property type="project" value="InterPro"/>
</dbReference>
<dbReference type="GO" id="GO:0032040">
    <property type="term" value="C:small-subunit processome"/>
    <property type="evidence" value="ECO:0007669"/>
    <property type="project" value="EnsemblFungi"/>
</dbReference>
<dbReference type="InterPro" id="IPR022801">
    <property type="entry name" value="Ribosomal_uS4"/>
</dbReference>
<dbReference type="InterPro" id="IPR002942">
    <property type="entry name" value="S4_RNA-bd"/>
</dbReference>
<dbReference type="GeneID" id="93647427"/>
<dbReference type="PANTHER" id="PTHR11831">
    <property type="entry name" value="30S 40S RIBOSOMAL PROTEIN"/>
    <property type="match status" value="1"/>
</dbReference>
<evidence type="ECO:0000259" key="8">
    <source>
        <dbReference type="SMART" id="SM00363"/>
    </source>
</evidence>
<name>A0A177EAW0_9MICR</name>
<evidence type="ECO:0000256" key="6">
    <source>
        <dbReference type="ARBA" id="ARBA00023274"/>
    </source>
</evidence>
<dbReference type="CDD" id="cd00165">
    <property type="entry name" value="S4"/>
    <property type="match status" value="1"/>
</dbReference>